<dbReference type="PANTHER" id="PTHR10695:SF46">
    <property type="entry name" value="BIFUNCTIONAL COENZYME A SYNTHASE-RELATED"/>
    <property type="match status" value="1"/>
</dbReference>
<proteinExistence type="predicted"/>
<dbReference type="OrthoDB" id="330671at2759"/>
<dbReference type="HOGENOM" id="CLU_035272_0_1_1"/>
<dbReference type="FunCoup" id="G8YI93">
    <property type="interactions" value="285"/>
</dbReference>
<protein>
    <submittedName>
        <fullName evidence="3">Piso0_003496 protein</fullName>
    </submittedName>
</protein>
<dbReference type="STRING" id="559304.G8YI93"/>
<dbReference type="GO" id="GO:0004140">
    <property type="term" value="F:dephospho-CoA kinase activity"/>
    <property type="evidence" value="ECO:0007669"/>
    <property type="project" value="TreeGrafter"/>
</dbReference>
<dbReference type="EMBL" id="FO082053">
    <property type="protein sequence ID" value="CCE80380.1"/>
    <property type="molecule type" value="Genomic_DNA"/>
</dbReference>
<dbReference type="eggNOG" id="KOG3351">
    <property type="taxonomic scope" value="Eukaryota"/>
</dbReference>
<dbReference type="EMBL" id="FO082052">
    <property type="protein sequence ID" value="CCE81145.1"/>
    <property type="molecule type" value="Genomic_DNA"/>
</dbReference>
<dbReference type="SUPFAM" id="SSF52374">
    <property type="entry name" value="Nucleotidylyl transferase"/>
    <property type="match status" value="1"/>
</dbReference>
<name>G8YI93_PICSO</name>
<organism evidence="3 4">
    <name type="scientific">Pichia sorbitophila (strain ATCC MYA-4447 / BCRC 22081 / CBS 7064 / NBRC 10061 / NRRL Y-12695)</name>
    <name type="common">Hybrid yeast</name>
    <dbReference type="NCBI Taxonomy" id="559304"/>
    <lineage>
        <taxon>Eukaryota</taxon>
        <taxon>Fungi</taxon>
        <taxon>Dikarya</taxon>
        <taxon>Ascomycota</taxon>
        <taxon>Saccharomycotina</taxon>
        <taxon>Pichiomycetes</taxon>
        <taxon>Debaryomycetaceae</taxon>
        <taxon>Millerozyma</taxon>
    </lineage>
</organism>
<dbReference type="InterPro" id="IPR004821">
    <property type="entry name" value="Cyt_trans-like"/>
</dbReference>
<dbReference type="Pfam" id="PF01467">
    <property type="entry name" value="CTP_transf_like"/>
    <property type="match status" value="1"/>
</dbReference>
<evidence type="ECO:0000259" key="1">
    <source>
        <dbReference type="Pfam" id="PF01467"/>
    </source>
</evidence>
<evidence type="ECO:0000313" key="2">
    <source>
        <dbReference type="EMBL" id="CCE80380.1"/>
    </source>
</evidence>
<dbReference type="Gene3D" id="3.40.50.620">
    <property type="entry name" value="HUPs"/>
    <property type="match status" value="1"/>
</dbReference>
<accession>G8YI93</accession>
<dbReference type="InterPro" id="IPR014729">
    <property type="entry name" value="Rossmann-like_a/b/a_fold"/>
</dbReference>
<dbReference type="Proteomes" id="UP000005222">
    <property type="component" value="Chromosome G"/>
</dbReference>
<evidence type="ECO:0000313" key="4">
    <source>
        <dbReference type="Proteomes" id="UP000005222"/>
    </source>
</evidence>
<dbReference type="PANTHER" id="PTHR10695">
    <property type="entry name" value="DEPHOSPHO-COA KINASE-RELATED"/>
    <property type="match status" value="1"/>
</dbReference>
<dbReference type="GO" id="GO:0015937">
    <property type="term" value="P:coenzyme A biosynthetic process"/>
    <property type="evidence" value="ECO:0007669"/>
    <property type="project" value="TreeGrafter"/>
</dbReference>
<dbReference type="Proteomes" id="UP000005222">
    <property type="component" value="Chromosome H"/>
</dbReference>
<reference evidence="4" key="2">
    <citation type="journal article" date="2012" name="G3 (Bethesda)">
        <title>Pichia sorbitophila, an interspecies yeast hybrid reveals early steps of genome resolution following polyploidization.</title>
        <authorList>
            <person name="Leh Louis V."/>
            <person name="Despons L."/>
            <person name="Friedrich A."/>
            <person name="Martin T."/>
            <person name="Durrens P."/>
            <person name="Casaregola S."/>
            <person name="Neuveglise C."/>
            <person name="Fairhead C."/>
            <person name="Marck C."/>
            <person name="Cruz J.A."/>
            <person name="Straub M.L."/>
            <person name="Kugler V."/>
            <person name="Sacerdot C."/>
            <person name="Uzunov Z."/>
            <person name="Thierry A."/>
            <person name="Weiss S."/>
            <person name="Bleykasten C."/>
            <person name="De Montigny J."/>
            <person name="Jacques N."/>
            <person name="Jung P."/>
            <person name="Lemaire M."/>
            <person name="Mallet S."/>
            <person name="Morel G."/>
            <person name="Richard G.F."/>
            <person name="Sarkar A."/>
            <person name="Savel G."/>
            <person name="Schacherer J."/>
            <person name="Seret M.L."/>
            <person name="Talla E."/>
            <person name="Samson G."/>
            <person name="Jubin C."/>
            <person name="Poulain J."/>
            <person name="Vacherie B."/>
            <person name="Barbe V."/>
            <person name="Pelletier E."/>
            <person name="Sherman D.J."/>
            <person name="Westhof E."/>
            <person name="Weissenbach J."/>
            <person name="Baret P.V."/>
            <person name="Wincker P."/>
            <person name="Gaillardin C."/>
            <person name="Dujon B."/>
            <person name="Souciet J.L."/>
        </authorList>
    </citation>
    <scope>NUCLEOTIDE SEQUENCE [LARGE SCALE GENOMIC DNA]</scope>
    <source>
        <strain evidence="4">ATCC MYA-4447 / BCRC 22081 / CBS 7064 / NBRC 10061 / NRRL Y-12695</strain>
    </source>
</reference>
<dbReference type="AlphaFoldDB" id="G8YI93"/>
<reference evidence="3" key="1">
    <citation type="submission" date="2011-10" db="EMBL/GenBank/DDBJ databases">
        <authorList>
            <person name="Genoscope - CEA"/>
        </authorList>
    </citation>
    <scope>NUCLEOTIDE SEQUENCE</scope>
</reference>
<evidence type="ECO:0000313" key="3">
    <source>
        <dbReference type="EMBL" id="CCE81145.1"/>
    </source>
</evidence>
<sequence>MTRVIIVINDPVGHDYSSFLRESLRFLHDRKALGANCEIHILRSIESSDQLNSILTELYKLLRAESNSLGYDYRLEFDIIFNVNYSEKNSSGINWLVYSHGEKHIIPASLVSEAEFKHPLALSIAIHERKEIGNEGKGYSHAYFNTCAVGGTFDHIHDGHKILLSMSMFLSKSKLIIGITGTELLKNKRYSEVLKSYQDREKDTLEFVGKINSRAVVVDTYEINDVCGPTGYIKEIDALVVSAESVRGGHFINDERKKKHFPPLDIVCIKVIGEGDSNENNNWAGKLSSTDIRRIEYEKRFGKKYIA</sequence>
<gene>
    <name evidence="3" type="primary">Piso0_003496</name>
    <name evidence="2" type="ORF">GNLVRS01_PISO0G13602g</name>
    <name evidence="3" type="ORF">GNLVRS01_PISO0H13603g</name>
</gene>
<dbReference type="InParanoid" id="G8YI93"/>
<keyword evidence="4" id="KW-1185">Reference proteome</keyword>
<feature type="domain" description="Cytidyltransferase-like" evidence="1">
    <location>
        <begin position="149"/>
        <end position="294"/>
    </location>
</feature>